<dbReference type="Proteomes" id="UP000239814">
    <property type="component" value="Chromosome"/>
</dbReference>
<dbReference type="KEGG" id="git:C6V83_01790"/>
<accession>A0A2S0KC22</accession>
<reference evidence="2 3" key="1">
    <citation type="submission" date="2018-03" db="EMBL/GenBank/DDBJ databases">
        <title>Characteristics and genome of n-alkane degrading marine bacteria Gordonia iterans isolated from crude oil contaminated in Tae-an, South Korea.</title>
        <authorList>
            <person name="Lee S.-S."/>
            <person name="Kim H."/>
        </authorList>
    </citation>
    <scope>NUCLEOTIDE SEQUENCE [LARGE SCALE GENOMIC DNA]</scope>
    <source>
        <strain evidence="2 3">Co17</strain>
    </source>
</reference>
<feature type="transmembrane region" description="Helical" evidence="1">
    <location>
        <begin position="12"/>
        <end position="36"/>
    </location>
</feature>
<dbReference type="RefSeq" id="WP_105940951.1">
    <property type="nucleotide sequence ID" value="NZ_CP027433.1"/>
</dbReference>
<feature type="transmembrane region" description="Helical" evidence="1">
    <location>
        <begin position="48"/>
        <end position="69"/>
    </location>
</feature>
<proteinExistence type="predicted"/>
<keyword evidence="3" id="KW-1185">Reference proteome</keyword>
<name>A0A2S0KC22_9ACTN</name>
<keyword evidence="1" id="KW-0812">Transmembrane</keyword>
<evidence type="ECO:0008006" key="4">
    <source>
        <dbReference type="Google" id="ProtNLM"/>
    </source>
</evidence>
<evidence type="ECO:0000313" key="3">
    <source>
        <dbReference type="Proteomes" id="UP000239814"/>
    </source>
</evidence>
<keyword evidence="1" id="KW-1133">Transmembrane helix</keyword>
<sequence>MSRTAREALWSTAATIILPLRFLATLACVIFIMLWLVTAFRDSLLNVWLWWSIGAVGVMFLSTYGYSWLRVQYPAPKNDED</sequence>
<gene>
    <name evidence="2" type="ORF">C6V83_01790</name>
</gene>
<dbReference type="OrthoDB" id="4382050at2"/>
<protein>
    <recommendedName>
        <fullName evidence="4">DUF2530 domain-containing protein</fullName>
    </recommendedName>
</protein>
<dbReference type="AlphaFoldDB" id="A0A2S0KC22"/>
<evidence type="ECO:0000313" key="2">
    <source>
        <dbReference type="EMBL" id="AVL99215.1"/>
    </source>
</evidence>
<organism evidence="2 3">
    <name type="scientific">Gordonia iterans</name>
    <dbReference type="NCBI Taxonomy" id="1004901"/>
    <lineage>
        <taxon>Bacteria</taxon>
        <taxon>Bacillati</taxon>
        <taxon>Actinomycetota</taxon>
        <taxon>Actinomycetes</taxon>
        <taxon>Mycobacteriales</taxon>
        <taxon>Gordoniaceae</taxon>
        <taxon>Gordonia</taxon>
    </lineage>
</organism>
<keyword evidence="1" id="KW-0472">Membrane</keyword>
<dbReference type="EMBL" id="CP027433">
    <property type="protein sequence ID" value="AVL99215.1"/>
    <property type="molecule type" value="Genomic_DNA"/>
</dbReference>
<evidence type="ECO:0000256" key="1">
    <source>
        <dbReference type="SAM" id="Phobius"/>
    </source>
</evidence>